<evidence type="ECO:0000313" key="1">
    <source>
        <dbReference type="EnsemblPlants" id="OB01G20220.1"/>
    </source>
</evidence>
<dbReference type="AlphaFoldDB" id="J3KYG6"/>
<protein>
    <submittedName>
        <fullName evidence="1">Uncharacterized protein</fullName>
    </submittedName>
</protein>
<dbReference type="Proteomes" id="UP000006038">
    <property type="component" value="Chromosome 1"/>
</dbReference>
<accession>J3KYG6</accession>
<proteinExistence type="predicted"/>
<reference evidence="1" key="1">
    <citation type="journal article" date="2013" name="Nat. Commun.">
        <title>Whole-genome sequencing of Oryza brachyantha reveals mechanisms underlying Oryza genome evolution.</title>
        <authorList>
            <person name="Chen J."/>
            <person name="Huang Q."/>
            <person name="Gao D."/>
            <person name="Wang J."/>
            <person name="Lang Y."/>
            <person name="Liu T."/>
            <person name="Li B."/>
            <person name="Bai Z."/>
            <person name="Luis Goicoechea J."/>
            <person name="Liang C."/>
            <person name="Chen C."/>
            <person name="Zhang W."/>
            <person name="Sun S."/>
            <person name="Liao Y."/>
            <person name="Zhang X."/>
            <person name="Yang L."/>
            <person name="Song C."/>
            <person name="Wang M."/>
            <person name="Shi J."/>
            <person name="Liu G."/>
            <person name="Liu J."/>
            <person name="Zhou H."/>
            <person name="Zhou W."/>
            <person name="Yu Q."/>
            <person name="An N."/>
            <person name="Chen Y."/>
            <person name="Cai Q."/>
            <person name="Wang B."/>
            <person name="Liu B."/>
            <person name="Min J."/>
            <person name="Huang Y."/>
            <person name="Wu H."/>
            <person name="Li Z."/>
            <person name="Zhang Y."/>
            <person name="Yin Y."/>
            <person name="Song W."/>
            <person name="Jiang J."/>
            <person name="Jackson S.A."/>
            <person name="Wing R.A."/>
            <person name="Wang J."/>
            <person name="Chen M."/>
        </authorList>
    </citation>
    <scope>NUCLEOTIDE SEQUENCE [LARGE SCALE GENOMIC DNA]</scope>
    <source>
        <strain evidence="1">cv. IRGC 101232</strain>
    </source>
</reference>
<keyword evidence="2" id="KW-1185">Reference proteome</keyword>
<evidence type="ECO:0000313" key="2">
    <source>
        <dbReference type="Proteomes" id="UP000006038"/>
    </source>
</evidence>
<dbReference type="EnsemblPlants" id="OB01G20220.1">
    <property type="protein sequence ID" value="OB01G20220.1"/>
    <property type="gene ID" value="OB01G20220"/>
</dbReference>
<dbReference type="HOGENOM" id="CLU_2324108_0_0_1"/>
<organism evidence="1">
    <name type="scientific">Oryza brachyantha</name>
    <name type="common">malo sina</name>
    <dbReference type="NCBI Taxonomy" id="4533"/>
    <lineage>
        <taxon>Eukaryota</taxon>
        <taxon>Viridiplantae</taxon>
        <taxon>Streptophyta</taxon>
        <taxon>Embryophyta</taxon>
        <taxon>Tracheophyta</taxon>
        <taxon>Spermatophyta</taxon>
        <taxon>Magnoliopsida</taxon>
        <taxon>Liliopsida</taxon>
        <taxon>Poales</taxon>
        <taxon>Poaceae</taxon>
        <taxon>BOP clade</taxon>
        <taxon>Oryzoideae</taxon>
        <taxon>Oryzeae</taxon>
        <taxon>Oryzinae</taxon>
        <taxon>Oryza</taxon>
    </lineage>
</organism>
<dbReference type="Gramene" id="OB01G20220.1">
    <property type="protein sequence ID" value="OB01G20220.1"/>
    <property type="gene ID" value="OB01G20220"/>
</dbReference>
<sequence>MSTGCKSKENVGCGSCLWRTHTLLKSFLEFQGLYHFSRKAFADVQVSADKIKFLPEMHLLFTRQSSLAFKQGTHDWIDKWISTGVQNFNTMFLEKNFEN</sequence>
<name>J3KYG6_ORYBR</name>
<reference evidence="1" key="2">
    <citation type="submission" date="2013-04" db="UniProtKB">
        <authorList>
            <consortium name="EnsemblPlants"/>
        </authorList>
    </citation>
    <scope>IDENTIFICATION</scope>
</reference>